<keyword evidence="1" id="KW-0732">Signal</keyword>
<gene>
    <name evidence="2" type="ORF">ACFPFW_09690</name>
</gene>
<dbReference type="EMBL" id="JBHSJF010000006">
    <property type="protein sequence ID" value="MFC5068285.1"/>
    <property type="molecule type" value="Genomic_DNA"/>
</dbReference>
<evidence type="ECO:0000313" key="2">
    <source>
        <dbReference type="EMBL" id="MFC5068285.1"/>
    </source>
</evidence>
<protein>
    <submittedName>
        <fullName evidence="2">Uncharacterized protein</fullName>
    </submittedName>
</protein>
<feature type="chain" id="PRO_5045574242" evidence="1">
    <location>
        <begin position="24"/>
        <end position="164"/>
    </location>
</feature>
<accession>A0ABV9YZM9</accession>
<evidence type="ECO:0000256" key="1">
    <source>
        <dbReference type="SAM" id="SignalP"/>
    </source>
</evidence>
<evidence type="ECO:0000313" key="3">
    <source>
        <dbReference type="Proteomes" id="UP001595796"/>
    </source>
</evidence>
<name>A0ABV9YZM9_9HYPH</name>
<organism evidence="2 3">
    <name type="scientific">Flaviflagellibacter deserti</name>
    <dbReference type="NCBI Taxonomy" id="2267266"/>
    <lineage>
        <taxon>Bacteria</taxon>
        <taxon>Pseudomonadati</taxon>
        <taxon>Pseudomonadota</taxon>
        <taxon>Alphaproteobacteria</taxon>
        <taxon>Hyphomicrobiales</taxon>
        <taxon>Flaviflagellibacter</taxon>
    </lineage>
</organism>
<dbReference type="Proteomes" id="UP001595796">
    <property type="component" value="Unassembled WGS sequence"/>
</dbReference>
<proteinExistence type="predicted"/>
<keyword evidence="3" id="KW-1185">Reference proteome</keyword>
<sequence>MKKLSVTLTAALPIFAFAAPASAGTIESIYTRHDYAACDEQKSPEPDVIEVRKCTGLGGIAVVWTGEPDASFVTIGETGDDGLDLGASFFEVGNTIEWRGPKRVGTIDPNAMIVRYVTGKAIGNLDVSKLAVYRLNAGGSSCFLGAASTNQAARAIADESRRCR</sequence>
<comment type="caution">
    <text evidence="2">The sequence shown here is derived from an EMBL/GenBank/DDBJ whole genome shotgun (WGS) entry which is preliminary data.</text>
</comment>
<dbReference type="RefSeq" id="WP_114955802.1">
    <property type="nucleotide sequence ID" value="NZ_JBHSJF010000006.1"/>
</dbReference>
<reference evidence="3" key="1">
    <citation type="journal article" date="2019" name="Int. J. Syst. Evol. Microbiol.">
        <title>The Global Catalogue of Microorganisms (GCM) 10K type strain sequencing project: providing services to taxonomists for standard genome sequencing and annotation.</title>
        <authorList>
            <consortium name="The Broad Institute Genomics Platform"/>
            <consortium name="The Broad Institute Genome Sequencing Center for Infectious Disease"/>
            <person name="Wu L."/>
            <person name="Ma J."/>
        </authorList>
    </citation>
    <scope>NUCLEOTIDE SEQUENCE [LARGE SCALE GENOMIC DNA]</scope>
    <source>
        <strain evidence="3">CGMCC 1.16444</strain>
    </source>
</reference>
<feature type="signal peptide" evidence="1">
    <location>
        <begin position="1"/>
        <end position="23"/>
    </location>
</feature>